<dbReference type="Proteomes" id="UP000433577">
    <property type="component" value="Chromosome 4"/>
</dbReference>
<dbReference type="EMBL" id="CP046916">
    <property type="protein sequence ID" value="QGZ66377.1"/>
    <property type="molecule type" value="Genomic_DNA"/>
</dbReference>
<accession>A0A7Z2GR09</accession>
<protein>
    <submittedName>
        <fullName evidence="1">Uncharacterized protein</fullName>
    </submittedName>
</protein>
<dbReference type="KEGG" id="pacs:FAZ98_31825"/>
<sequence>MNWILLVMIHAGMMSHNDDIAITSARFYQQNACQTAGQSVEQKLHDTYQHVDFVCIHDADGK</sequence>
<organism evidence="1 2">
    <name type="scientific">Paraburkholderia acidisoli</name>
    <dbReference type="NCBI Taxonomy" id="2571748"/>
    <lineage>
        <taxon>Bacteria</taxon>
        <taxon>Pseudomonadati</taxon>
        <taxon>Pseudomonadota</taxon>
        <taxon>Betaproteobacteria</taxon>
        <taxon>Burkholderiales</taxon>
        <taxon>Burkholderiaceae</taxon>
        <taxon>Paraburkholderia</taxon>
    </lineage>
</organism>
<dbReference type="AlphaFoldDB" id="A0A7Z2GR09"/>
<keyword evidence="2" id="KW-1185">Reference proteome</keyword>
<dbReference type="RefSeq" id="WP_158957701.1">
    <property type="nucleotide sequence ID" value="NZ_CP046916.1"/>
</dbReference>
<gene>
    <name evidence="1" type="ORF">FAZ98_31825</name>
</gene>
<evidence type="ECO:0000313" key="1">
    <source>
        <dbReference type="EMBL" id="QGZ66377.1"/>
    </source>
</evidence>
<evidence type="ECO:0000313" key="2">
    <source>
        <dbReference type="Proteomes" id="UP000433577"/>
    </source>
</evidence>
<reference evidence="1 2" key="1">
    <citation type="submission" date="2019-12" db="EMBL/GenBank/DDBJ databases">
        <title>Paraburkholderia acidiphila 7Q-K02 sp. nov and Paraburkholderia acidisoli DHF22 sp. nov., two strains isolated from forest soil.</title>
        <authorList>
            <person name="Gao Z."/>
            <person name="Qiu L."/>
        </authorList>
    </citation>
    <scope>NUCLEOTIDE SEQUENCE [LARGE SCALE GENOMIC DNA]</scope>
    <source>
        <strain evidence="1 2">DHF22</strain>
    </source>
</reference>
<name>A0A7Z2GR09_9BURK</name>
<proteinExistence type="predicted"/>